<keyword evidence="4" id="KW-0472">Membrane</keyword>
<dbReference type="RefSeq" id="WP_188762855.1">
    <property type="nucleotide sequence ID" value="NZ_BMJM01000006.1"/>
</dbReference>
<dbReference type="PANTHER" id="PTHR10434:SF40">
    <property type="entry name" value="1-ACYL-SN-GLYCEROL-3-PHOSPHATE ACYLTRANSFERASE"/>
    <property type="match status" value="1"/>
</dbReference>
<dbReference type="GO" id="GO:0006654">
    <property type="term" value="P:phosphatidic acid biosynthetic process"/>
    <property type="evidence" value="ECO:0007669"/>
    <property type="project" value="TreeGrafter"/>
</dbReference>
<dbReference type="Proteomes" id="UP000635071">
    <property type="component" value="Unassembled WGS sequence"/>
</dbReference>
<comment type="caution">
    <text evidence="6">The sequence shown here is derived from an EMBL/GenBank/DDBJ whole genome shotgun (WGS) entry which is preliminary data.</text>
</comment>
<keyword evidence="3 6" id="KW-0012">Acyltransferase</keyword>
<proteinExistence type="predicted"/>
<keyword evidence="4" id="KW-1133">Transmembrane helix</keyword>
<feature type="domain" description="Phospholipid/glycerol acyltransferase" evidence="5">
    <location>
        <begin position="74"/>
        <end position="188"/>
    </location>
</feature>
<gene>
    <name evidence="6" type="primary">plsC</name>
    <name evidence="6" type="ORF">GCM10011529_20550</name>
</gene>
<evidence type="ECO:0000256" key="4">
    <source>
        <dbReference type="SAM" id="Phobius"/>
    </source>
</evidence>
<evidence type="ECO:0000256" key="1">
    <source>
        <dbReference type="ARBA" id="ARBA00005189"/>
    </source>
</evidence>
<name>A0A916ZTX0_9SPHN</name>
<dbReference type="AlphaFoldDB" id="A0A916ZTX0"/>
<reference evidence="6" key="1">
    <citation type="journal article" date="2014" name="Int. J. Syst. Evol. Microbiol.">
        <title>Complete genome sequence of Corynebacterium casei LMG S-19264T (=DSM 44701T), isolated from a smear-ripened cheese.</title>
        <authorList>
            <consortium name="US DOE Joint Genome Institute (JGI-PGF)"/>
            <person name="Walter F."/>
            <person name="Albersmeier A."/>
            <person name="Kalinowski J."/>
            <person name="Ruckert C."/>
        </authorList>
    </citation>
    <scope>NUCLEOTIDE SEQUENCE</scope>
    <source>
        <strain evidence="6">CGMCC 1.15519</strain>
    </source>
</reference>
<dbReference type="EMBL" id="BMJM01000006">
    <property type="protein sequence ID" value="GGE14013.1"/>
    <property type="molecule type" value="Genomic_DNA"/>
</dbReference>
<keyword evidence="7" id="KW-1185">Reference proteome</keyword>
<evidence type="ECO:0000256" key="3">
    <source>
        <dbReference type="ARBA" id="ARBA00023315"/>
    </source>
</evidence>
<dbReference type="Pfam" id="PF01553">
    <property type="entry name" value="Acyltransferase"/>
    <property type="match status" value="1"/>
</dbReference>
<dbReference type="GO" id="GO:0003841">
    <property type="term" value="F:1-acylglycerol-3-phosphate O-acyltransferase activity"/>
    <property type="evidence" value="ECO:0007669"/>
    <property type="project" value="TreeGrafter"/>
</dbReference>
<sequence length="236" mass="25707">MTTTIAFIRSLAFTIAFYLGSIIIVPLVLLSGWLFPNHLLFLGPKLWAGWFYWCARWLGGIRLHIDGVIPKGPHLFAIKHESAYEAIMTLWLFERPAVVMKAELRKIPVWGAASNRHGSIWVDRAGSATMLRAMMKAAQAAVAAGRPVVIFPEGTRNARGATPPLAAGFAGLYKMLKLPVVPIALDTGTVWPKAFIKHPGTITLKVGAPIPPGLPRAEIESRVHTAINALQPIAPQ</sequence>
<comment type="pathway">
    <text evidence="1">Lipid metabolism.</text>
</comment>
<reference evidence="6" key="2">
    <citation type="submission" date="2020-09" db="EMBL/GenBank/DDBJ databases">
        <authorList>
            <person name="Sun Q."/>
            <person name="Zhou Y."/>
        </authorList>
    </citation>
    <scope>NUCLEOTIDE SEQUENCE</scope>
    <source>
        <strain evidence="6">CGMCC 1.15519</strain>
    </source>
</reference>
<protein>
    <submittedName>
        <fullName evidence="6">1-acyl-sn-glycerol-3-phosphate acyltransferase</fullName>
    </submittedName>
</protein>
<organism evidence="6 7">
    <name type="scientific">Sandarakinorhabdus glacialis</name>
    <dbReference type="NCBI Taxonomy" id="1614636"/>
    <lineage>
        <taxon>Bacteria</taxon>
        <taxon>Pseudomonadati</taxon>
        <taxon>Pseudomonadota</taxon>
        <taxon>Alphaproteobacteria</taxon>
        <taxon>Sphingomonadales</taxon>
        <taxon>Sphingosinicellaceae</taxon>
        <taxon>Sandarakinorhabdus</taxon>
    </lineage>
</organism>
<keyword evidence="4" id="KW-0812">Transmembrane</keyword>
<dbReference type="SMART" id="SM00563">
    <property type="entry name" value="PlsC"/>
    <property type="match status" value="1"/>
</dbReference>
<dbReference type="CDD" id="cd07989">
    <property type="entry name" value="LPLAT_AGPAT-like"/>
    <property type="match status" value="1"/>
</dbReference>
<evidence type="ECO:0000313" key="7">
    <source>
        <dbReference type="Proteomes" id="UP000635071"/>
    </source>
</evidence>
<dbReference type="PANTHER" id="PTHR10434">
    <property type="entry name" value="1-ACYL-SN-GLYCEROL-3-PHOSPHATE ACYLTRANSFERASE"/>
    <property type="match status" value="1"/>
</dbReference>
<dbReference type="InterPro" id="IPR002123">
    <property type="entry name" value="Plipid/glycerol_acylTrfase"/>
</dbReference>
<evidence type="ECO:0000256" key="2">
    <source>
        <dbReference type="ARBA" id="ARBA00022679"/>
    </source>
</evidence>
<accession>A0A916ZTX0</accession>
<dbReference type="SUPFAM" id="SSF69593">
    <property type="entry name" value="Glycerol-3-phosphate (1)-acyltransferase"/>
    <property type="match status" value="1"/>
</dbReference>
<feature type="transmembrane region" description="Helical" evidence="4">
    <location>
        <begin position="12"/>
        <end position="35"/>
    </location>
</feature>
<keyword evidence="2" id="KW-0808">Transferase</keyword>
<evidence type="ECO:0000313" key="6">
    <source>
        <dbReference type="EMBL" id="GGE14013.1"/>
    </source>
</evidence>
<evidence type="ECO:0000259" key="5">
    <source>
        <dbReference type="SMART" id="SM00563"/>
    </source>
</evidence>